<gene>
    <name evidence="1" type="ORF">V1264_007167</name>
</gene>
<name>A0AAN9AUR3_9CAEN</name>
<proteinExistence type="predicted"/>
<organism evidence="1 2">
    <name type="scientific">Littorina saxatilis</name>
    <dbReference type="NCBI Taxonomy" id="31220"/>
    <lineage>
        <taxon>Eukaryota</taxon>
        <taxon>Metazoa</taxon>
        <taxon>Spiralia</taxon>
        <taxon>Lophotrochozoa</taxon>
        <taxon>Mollusca</taxon>
        <taxon>Gastropoda</taxon>
        <taxon>Caenogastropoda</taxon>
        <taxon>Littorinimorpha</taxon>
        <taxon>Littorinoidea</taxon>
        <taxon>Littorinidae</taxon>
        <taxon>Littorina</taxon>
    </lineage>
</organism>
<keyword evidence="2" id="KW-1185">Reference proteome</keyword>
<reference evidence="1 2" key="1">
    <citation type="submission" date="2024-02" db="EMBL/GenBank/DDBJ databases">
        <title>Chromosome-scale genome assembly of the rough periwinkle Littorina saxatilis.</title>
        <authorList>
            <person name="De Jode A."/>
            <person name="Faria R."/>
            <person name="Formenti G."/>
            <person name="Sims Y."/>
            <person name="Smith T.P."/>
            <person name="Tracey A."/>
            <person name="Wood J.M.D."/>
            <person name="Zagrodzka Z.B."/>
            <person name="Johannesson K."/>
            <person name="Butlin R.K."/>
            <person name="Leder E.H."/>
        </authorList>
    </citation>
    <scope>NUCLEOTIDE SEQUENCE [LARGE SCALE GENOMIC DNA]</scope>
    <source>
        <strain evidence="1">Snail1</strain>
        <tissue evidence="1">Muscle</tissue>
    </source>
</reference>
<evidence type="ECO:0000313" key="2">
    <source>
        <dbReference type="Proteomes" id="UP001374579"/>
    </source>
</evidence>
<dbReference type="AlphaFoldDB" id="A0AAN9AUR3"/>
<evidence type="ECO:0008006" key="3">
    <source>
        <dbReference type="Google" id="ProtNLM"/>
    </source>
</evidence>
<sequence length="169" mass="19374">MKFAPHSVKCSLEQLGFFNRQDPFWVQTVKLPERTRSSDTTHSSEEISPLLLVNYKNSDNVSYEDLLDFGLDRQKNREEVEMMQRLLDNEVNYDECRTALEETGWDMGQAVKYVLLKQLLSLHLADVHTCKRTLMAHGWHVHRAADHLLSLPKSQQSGAGDSSPECVDV</sequence>
<accession>A0AAN9AUR3</accession>
<comment type="caution">
    <text evidence="1">The sequence shown here is derived from an EMBL/GenBank/DDBJ whole genome shotgun (WGS) entry which is preliminary data.</text>
</comment>
<dbReference type="Proteomes" id="UP001374579">
    <property type="component" value="Unassembled WGS sequence"/>
</dbReference>
<dbReference type="EMBL" id="JBAMIC010000019">
    <property type="protein sequence ID" value="KAK7093404.1"/>
    <property type="molecule type" value="Genomic_DNA"/>
</dbReference>
<evidence type="ECO:0000313" key="1">
    <source>
        <dbReference type="EMBL" id="KAK7093404.1"/>
    </source>
</evidence>
<protein>
    <recommendedName>
        <fullName evidence="3">UBA domain-containing protein</fullName>
    </recommendedName>
</protein>